<dbReference type="Pfam" id="PF09021">
    <property type="entry name" value="HutP"/>
    <property type="match status" value="1"/>
</dbReference>
<keyword evidence="6" id="KW-0694">RNA-binding</keyword>
<evidence type="ECO:0000256" key="1">
    <source>
        <dbReference type="ARBA" id="ARBA00002945"/>
    </source>
</evidence>
<keyword evidence="8" id="KW-0010">Activator</keyword>
<evidence type="ECO:0000256" key="3">
    <source>
        <dbReference type="ARBA" id="ARBA00011643"/>
    </source>
</evidence>
<protein>
    <recommendedName>
        <fullName evidence="4">Hut operon positive regulatory protein</fullName>
    </recommendedName>
</protein>
<evidence type="ECO:0000256" key="8">
    <source>
        <dbReference type="ARBA" id="ARBA00023159"/>
    </source>
</evidence>
<evidence type="ECO:0000313" key="11">
    <source>
        <dbReference type="Proteomes" id="UP000199008"/>
    </source>
</evidence>
<name>A0A1G9EN29_9BACL</name>
<dbReference type="AlphaFoldDB" id="A0A1G9EN29"/>
<dbReference type="RefSeq" id="WP_052255242.1">
    <property type="nucleotide sequence ID" value="NZ_FNFY01000009.1"/>
</dbReference>
<evidence type="ECO:0000256" key="5">
    <source>
        <dbReference type="ARBA" id="ARBA00022808"/>
    </source>
</evidence>
<dbReference type="Proteomes" id="UP000199008">
    <property type="component" value="Unassembled WGS sequence"/>
</dbReference>
<dbReference type="GO" id="GO:0003723">
    <property type="term" value="F:RNA binding"/>
    <property type="evidence" value="ECO:0007669"/>
    <property type="project" value="UniProtKB-KW"/>
</dbReference>
<dbReference type="SUPFAM" id="SSF111064">
    <property type="entry name" value="Hut operon positive regulatory protein HutP"/>
    <property type="match status" value="1"/>
</dbReference>
<proteinExistence type="inferred from homology"/>
<organism evidence="10 11">
    <name type="scientific">Lacicoccus qingdaonensis</name>
    <dbReference type="NCBI Taxonomy" id="576118"/>
    <lineage>
        <taxon>Bacteria</taxon>
        <taxon>Bacillati</taxon>
        <taxon>Bacillota</taxon>
        <taxon>Bacilli</taxon>
        <taxon>Bacillales</taxon>
        <taxon>Salinicoccaceae</taxon>
        <taxon>Lacicoccus</taxon>
    </lineage>
</organism>
<dbReference type="Gene3D" id="3.40.1510.10">
    <property type="entry name" value="Hut operon regulatory protein HutP"/>
    <property type="match status" value="1"/>
</dbReference>
<keyword evidence="5" id="KW-0369">Histidine metabolism</keyword>
<accession>A0A1G9EN29</accession>
<keyword evidence="7" id="KW-0805">Transcription regulation</keyword>
<dbReference type="NCBIfam" id="NF002838">
    <property type="entry name" value="PRK03065.1"/>
    <property type="match status" value="1"/>
</dbReference>
<gene>
    <name evidence="10" type="ORF">SAMN05216216_10956</name>
</gene>
<dbReference type="STRING" id="576118.SAMN05216216_10956"/>
<evidence type="ECO:0000256" key="4">
    <source>
        <dbReference type="ARBA" id="ARBA00019377"/>
    </source>
</evidence>
<comment type="similarity">
    <text evidence="2">Belongs to the HutP family.</text>
</comment>
<reference evidence="11" key="1">
    <citation type="submission" date="2016-10" db="EMBL/GenBank/DDBJ databases">
        <authorList>
            <person name="Varghese N."/>
            <person name="Submissions S."/>
        </authorList>
    </citation>
    <scope>NUCLEOTIDE SEQUENCE [LARGE SCALE GENOMIC DNA]</scope>
    <source>
        <strain evidence="11">CGMCC 1.8895</strain>
    </source>
</reference>
<comment type="subunit">
    <text evidence="3">Homohexamer.</text>
</comment>
<evidence type="ECO:0000256" key="2">
    <source>
        <dbReference type="ARBA" id="ARBA00009992"/>
    </source>
</evidence>
<dbReference type="GO" id="GO:0006547">
    <property type="term" value="P:L-histidine metabolic process"/>
    <property type="evidence" value="ECO:0007669"/>
    <property type="project" value="UniProtKB-KW"/>
</dbReference>
<dbReference type="OrthoDB" id="2388985at2"/>
<comment type="function">
    <text evidence="1">Antiterminator that binds to cis-acting regulatory sequences on the mRNA in the presence of histidine, thereby suppressing transcription termination and activating the hut operon for histidine utilization.</text>
</comment>
<evidence type="ECO:0000256" key="7">
    <source>
        <dbReference type="ARBA" id="ARBA00023015"/>
    </source>
</evidence>
<evidence type="ECO:0000313" key="10">
    <source>
        <dbReference type="EMBL" id="SDK77451.1"/>
    </source>
</evidence>
<dbReference type="EMBL" id="FNFY01000009">
    <property type="protein sequence ID" value="SDK77451.1"/>
    <property type="molecule type" value="Genomic_DNA"/>
</dbReference>
<evidence type="ECO:0000256" key="9">
    <source>
        <dbReference type="ARBA" id="ARBA00023163"/>
    </source>
</evidence>
<dbReference type="InterPro" id="IPR015111">
    <property type="entry name" value="Regulatory_HutP"/>
</dbReference>
<keyword evidence="11" id="KW-1185">Reference proteome</keyword>
<keyword evidence="9" id="KW-0804">Transcription</keyword>
<sequence length="151" mass="16310">MANEHSSNKDNAFGKFATLVALTDKETALGICPQFESYKVVTGKVGSMDLKKVISSVETAAKRGDLIHPDTYRETHALYHAIVEAAEGVTRGKLSVGDIMRTVGLSFSVVRGNPYGDEREGEWLAVCFYGTIGAPIKGKEHETLGLGINHI</sequence>
<dbReference type="InterPro" id="IPR036482">
    <property type="entry name" value="Regulatory_HutP_sf"/>
</dbReference>
<evidence type="ECO:0000256" key="6">
    <source>
        <dbReference type="ARBA" id="ARBA00022884"/>
    </source>
</evidence>